<evidence type="ECO:0000313" key="8">
    <source>
        <dbReference type="EMBL" id="CAF9925390.1"/>
    </source>
</evidence>
<proteinExistence type="inferred from homology"/>
<accession>A0A8H3ILK7</accession>
<keyword evidence="4" id="KW-0274">FAD</keyword>
<evidence type="ECO:0000256" key="4">
    <source>
        <dbReference type="ARBA" id="ARBA00022827"/>
    </source>
</evidence>
<dbReference type="SUPFAM" id="SSF63380">
    <property type="entry name" value="Riboflavin synthase domain-like"/>
    <property type="match status" value="1"/>
</dbReference>
<gene>
    <name evidence="8" type="ORF">GOMPHAMPRED_003876</name>
</gene>
<keyword evidence="6" id="KW-1133">Transmembrane helix</keyword>
<dbReference type="InterPro" id="IPR001433">
    <property type="entry name" value="OxRdtase_FAD/NAD-bd"/>
</dbReference>
<evidence type="ECO:0000313" key="9">
    <source>
        <dbReference type="Proteomes" id="UP000664169"/>
    </source>
</evidence>
<dbReference type="GO" id="GO:0016491">
    <property type="term" value="F:oxidoreductase activity"/>
    <property type="evidence" value="ECO:0007669"/>
    <property type="project" value="InterPro"/>
</dbReference>
<dbReference type="OrthoDB" id="360540at2759"/>
<evidence type="ECO:0000259" key="7">
    <source>
        <dbReference type="PROSITE" id="PS51384"/>
    </source>
</evidence>
<keyword evidence="6" id="KW-0472">Membrane</keyword>
<dbReference type="EMBL" id="CAJPDQ010000023">
    <property type="protein sequence ID" value="CAF9925390.1"/>
    <property type="molecule type" value="Genomic_DNA"/>
</dbReference>
<dbReference type="InterPro" id="IPR017927">
    <property type="entry name" value="FAD-bd_FR_type"/>
</dbReference>
<dbReference type="Gene3D" id="3.40.50.80">
    <property type="entry name" value="Nucleotide-binding domain of ferredoxin-NADP reductase (FNR) module"/>
    <property type="match status" value="1"/>
</dbReference>
<feature type="transmembrane region" description="Helical" evidence="6">
    <location>
        <begin position="48"/>
        <end position="68"/>
    </location>
</feature>
<protein>
    <recommendedName>
        <fullName evidence="7">FAD-binding FR-type domain-containing protein</fullName>
    </recommendedName>
</protein>
<dbReference type="Pfam" id="PF00175">
    <property type="entry name" value="NAD_binding_1"/>
    <property type="match status" value="1"/>
</dbReference>
<evidence type="ECO:0000256" key="3">
    <source>
        <dbReference type="ARBA" id="ARBA00022630"/>
    </source>
</evidence>
<evidence type="ECO:0000256" key="2">
    <source>
        <dbReference type="ARBA" id="ARBA00011047"/>
    </source>
</evidence>
<evidence type="ECO:0000256" key="6">
    <source>
        <dbReference type="SAM" id="Phobius"/>
    </source>
</evidence>
<keyword evidence="9" id="KW-1185">Reference proteome</keyword>
<dbReference type="InterPro" id="IPR009772">
    <property type="entry name" value="CDC123"/>
</dbReference>
<dbReference type="PROSITE" id="PS51384">
    <property type="entry name" value="FAD_FR"/>
    <property type="match status" value="1"/>
</dbReference>
<dbReference type="GO" id="GO:0005737">
    <property type="term" value="C:cytoplasm"/>
    <property type="evidence" value="ECO:0007669"/>
    <property type="project" value="TreeGrafter"/>
</dbReference>
<dbReference type="InterPro" id="IPR008333">
    <property type="entry name" value="Cbr1-like_FAD-bd_dom"/>
</dbReference>
<organism evidence="8 9">
    <name type="scientific">Gomphillus americanus</name>
    <dbReference type="NCBI Taxonomy" id="1940652"/>
    <lineage>
        <taxon>Eukaryota</taxon>
        <taxon>Fungi</taxon>
        <taxon>Dikarya</taxon>
        <taxon>Ascomycota</taxon>
        <taxon>Pezizomycotina</taxon>
        <taxon>Lecanoromycetes</taxon>
        <taxon>OSLEUM clade</taxon>
        <taxon>Ostropomycetidae</taxon>
        <taxon>Ostropales</taxon>
        <taxon>Graphidaceae</taxon>
        <taxon>Gomphilloideae</taxon>
        <taxon>Gomphillus</taxon>
    </lineage>
</organism>
<dbReference type="Gene3D" id="2.40.30.10">
    <property type="entry name" value="Translation factors"/>
    <property type="match status" value="1"/>
</dbReference>
<dbReference type="CDD" id="cd06183">
    <property type="entry name" value="cyt_b5_reduct_like"/>
    <property type="match status" value="1"/>
</dbReference>
<name>A0A8H3ILK7_9LECA</name>
<evidence type="ECO:0000256" key="5">
    <source>
        <dbReference type="SAM" id="MobiDB-lite"/>
    </source>
</evidence>
<keyword evidence="6" id="KW-0812">Transmembrane</keyword>
<dbReference type="Pfam" id="PF07065">
    <property type="entry name" value="D123"/>
    <property type="match status" value="1"/>
</dbReference>
<evidence type="ECO:0000256" key="1">
    <source>
        <dbReference type="ARBA" id="ARBA00001974"/>
    </source>
</evidence>
<dbReference type="PANTHER" id="PTHR15323:SF6">
    <property type="entry name" value="CELL DIVISION CYCLE PROTEIN 123 HOMOLOG"/>
    <property type="match status" value="1"/>
</dbReference>
<reference evidence="8" key="1">
    <citation type="submission" date="2021-03" db="EMBL/GenBank/DDBJ databases">
        <authorList>
            <person name="Tagirdzhanova G."/>
        </authorList>
    </citation>
    <scope>NUCLEOTIDE SEQUENCE</scope>
</reference>
<keyword evidence="3" id="KW-0285">Flavoprotein</keyword>
<comment type="cofactor">
    <cofactor evidence="1">
        <name>FAD</name>
        <dbReference type="ChEBI" id="CHEBI:57692"/>
    </cofactor>
</comment>
<dbReference type="InterPro" id="IPR017938">
    <property type="entry name" value="Riboflavin_synthase-like_b-brl"/>
</dbReference>
<dbReference type="Proteomes" id="UP000664169">
    <property type="component" value="Unassembled WGS sequence"/>
</dbReference>
<sequence length="729" mass="82687">MGVIWRTLSHARQPQLGISRLLSQTTRQYHLRVSSNTRWRLRSSTSRFAWTFLFAGISLYAFFEYFAVEDDHGKKFQPYFISEKEFYSRSSSIFKLKSQQEVDWSKQWQNGLWSVEIKQPQLQIAREYTPLPAEIGQHVNGIPTLAPGHQDQGTLEFWIRREPHGEVSNYLHSLELSDLVQVRGPKSKTAIPEAQEFLFIAGGTGISPAIQLAHALLAKCGGPNDLPKVSILWANRNRQDCLGGVSDSIMEASLSLISRLFTSTHAVPVNSKKAYLVTRLDSLKKAFNGKLQVDYYVDEESTRIRKHDILSRLEADRGGMVNASKRVVMVCGPDGFVAHFAGHKRWSNGQQTQGEITGVLQDAGQMGWDVIKLYKHLIPKTRTVPLTSAFVSYLRADGILLPPEQNDGSRPRESLDDESESEDEDPSQLWPDVHAAIQSTIHGLGGKVYPKLNWSAPKDATWISATNSMECTTANDIYLLLKSSDFITHDLEQAFIGCEDDGSEVDIPYVLALRKAIPAMLNSMEFRCFVRRRRLIGVCQRDLNHYDFLESLLPVLEDMICDFFEDKLKDTFLDENFVFDVYIPKPADDGRVWLIDINPWAQRTDPLLFSWLELLTMPEPEDKEPELDGSFVRLSLRDGSVETLGDDSVVVVDETEADIEDVPWLPEIRLVKKGDPETYNFNAPRYSAHKLPKDVVDAGISGEGGIRDFLNRWERRQADPEYDSENEDL</sequence>
<feature type="region of interest" description="Disordered" evidence="5">
    <location>
        <begin position="402"/>
        <end position="429"/>
    </location>
</feature>
<dbReference type="SUPFAM" id="SSF52343">
    <property type="entry name" value="Ferredoxin reductase-like, C-terminal NADP-linked domain"/>
    <property type="match status" value="1"/>
</dbReference>
<feature type="compositionally biased region" description="Acidic residues" evidence="5">
    <location>
        <begin position="415"/>
        <end position="426"/>
    </location>
</feature>
<dbReference type="InterPro" id="IPR039261">
    <property type="entry name" value="FNR_nucleotide-bd"/>
</dbReference>
<dbReference type="Pfam" id="PF00970">
    <property type="entry name" value="FAD_binding_6"/>
    <property type="match status" value="1"/>
</dbReference>
<feature type="domain" description="FAD-binding FR-type" evidence="7">
    <location>
        <begin position="26"/>
        <end position="192"/>
    </location>
</feature>
<dbReference type="PANTHER" id="PTHR15323">
    <property type="entry name" value="D123 PROTEIN"/>
    <property type="match status" value="1"/>
</dbReference>
<comment type="similarity">
    <text evidence="2">Belongs to the CDC123 family.</text>
</comment>
<dbReference type="AlphaFoldDB" id="A0A8H3ILK7"/>
<comment type="caution">
    <text evidence="8">The sequence shown here is derived from an EMBL/GenBank/DDBJ whole genome shotgun (WGS) entry which is preliminary data.</text>
</comment>